<feature type="region of interest" description="Disordered" evidence="1">
    <location>
        <begin position="451"/>
        <end position="511"/>
    </location>
</feature>
<feature type="region of interest" description="Disordered" evidence="1">
    <location>
        <begin position="1"/>
        <end position="58"/>
    </location>
</feature>
<accession>A0A843TM97</accession>
<evidence type="ECO:0000313" key="4">
    <source>
        <dbReference type="Proteomes" id="UP000652761"/>
    </source>
</evidence>
<evidence type="ECO:0000313" key="3">
    <source>
        <dbReference type="EMBL" id="MQL70410.1"/>
    </source>
</evidence>
<dbReference type="Gene3D" id="2.40.70.10">
    <property type="entry name" value="Acid Proteases"/>
    <property type="match status" value="1"/>
</dbReference>
<name>A0A843TM97_COLES</name>
<feature type="non-terminal residue" evidence="3">
    <location>
        <position position="1"/>
    </location>
</feature>
<organism evidence="3 4">
    <name type="scientific">Colocasia esculenta</name>
    <name type="common">Wild taro</name>
    <name type="synonym">Arum esculentum</name>
    <dbReference type="NCBI Taxonomy" id="4460"/>
    <lineage>
        <taxon>Eukaryota</taxon>
        <taxon>Viridiplantae</taxon>
        <taxon>Streptophyta</taxon>
        <taxon>Embryophyta</taxon>
        <taxon>Tracheophyta</taxon>
        <taxon>Spermatophyta</taxon>
        <taxon>Magnoliopsida</taxon>
        <taxon>Liliopsida</taxon>
        <taxon>Araceae</taxon>
        <taxon>Aroideae</taxon>
        <taxon>Colocasieae</taxon>
        <taxon>Colocasia</taxon>
    </lineage>
</organism>
<gene>
    <name evidence="3" type="ORF">Taro_002737</name>
</gene>
<dbReference type="Proteomes" id="UP000652761">
    <property type="component" value="Unassembled WGS sequence"/>
</dbReference>
<feature type="compositionally biased region" description="Low complexity" evidence="1">
    <location>
        <begin position="474"/>
        <end position="492"/>
    </location>
</feature>
<keyword evidence="4" id="KW-1185">Reference proteome</keyword>
<dbReference type="Pfam" id="PF03732">
    <property type="entry name" value="Retrotrans_gag"/>
    <property type="match status" value="1"/>
</dbReference>
<dbReference type="EMBL" id="NMUH01000067">
    <property type="protein sequence ID" value="MQL70410.1"/>
    <property type="molecule type" value="Genomic_DNA"/>
</dbReference>
<comment type="caution">
    <text evidence="3">The sequence shown here is derived from an EMBL/GenBank/DDBJ whole genome shotgun (WGS) entry which is preliminary data.</text>
</comment>
<feature type="domain" description="Retrotransposon gag" evidence="2">
    <location>
        <begin position="324"/>
        <end position="424"/>
    </location>
</feature>
<evidence type="ECO:0000256" key="1">
    <source>
        <dbReference type="SAM" id="MobiDB-lite"/>
    </source>
</evidence>
<feature type="compositionally biased region" description="Polar residues" evidence="1">
    <location>
        <begin position="461"/>
        <end position="473"/>
    </location>
</feature>
<dbReference type="InterPro" id="IPR032567">
    <property type="entry name" value="RTL1-rel"/>
</dbReference>
<dbReference type="InterPro" id="IPR005162">
    <property type="entry name" value="Retrotrans_gag_dom"/>
</dbReference>
<feature type="compositionally biased region" description="Basic and acidic residues" evidence="1">
    <location>
        <begin position="37"/>
        <end position="49"/>
    </location>
</feature>
<feature type="compositionally biased region" description="Polar residues" evidence="1">
    <location>
        <begin position="500"/>
        <end position="511"/>
    </location>
</feature>
<dbReference type="Pfam" id="PF08284">
    <property type="entry name" value="RVP_2"/>
    <property type="match status" value="1"/>
</dbReference>
<dbReference type="PANTHER" id="PTHR15503:SF45">
    <property type="entry name" value="RNA-DIRECTED DNA POLYMERASE HOMOLOG"/>
    <property type="match status" value="1"/>
</dbReference>
<reference evidence="3" key="1">
    <citation type="submission" date="2017-07" db="EMBL/GenBank/DDBJ databases">
        <title>Taro Niue Genome Assembly and Annotation.</title>
        <authorList>
            <person name="Atibalentja N."/>
            <person name="Keating K."/>
            <person name="Fields C.J."/>
        </authorList>
    </citation>
    <scope>NUCLEOTIDE SEQUENCE</scope>
    <source>
        <strain evidence="3">Niue_2</strain>
        <tissue evidence="3">Leaf</tissue>
    </source>
</reference>
<dbReference type="InterPro" id="IPR021109">
    <property type="entry name" value="Peptidase_aspartic_dom_sf"/>
</dbReference>
<sequence>MSSGSRQAPWSRRGHAREAYRDSFRSRQTRSSPSRCDGGRDGKGRRDGVAKGNGVATIAERQEPVEGVLWATSVLELAAQQVDSRAKGKMVVRTATLSRLQSSRGWSGMPRTPCGGHDEQSYGVSDHVVFPYRASCSFASTLQVVAAGCPPGGRDGAVVEVPVASNGSPFSVYATLGPFRVSGSVGGDRKNRVLGMGRGSGSRVVTVVSELESDWTLTWLRTGAGRPESWLSRRMSLICLRRGRSRRRCPQRSQWHSLRVQRQQQARRRRTTVTEDRTTLLERFLRLRPPMFSGEYDPDKAESWTHELERTFETMECAEEDQVRLAVYQLKGAAHEWWRVQRQTHFQGQRLDHITWQRFLEVFHGEYFPDYARRERHDMFHELVQGDLTFSQYHQRFVRLLRHVPHVADSEQACAERFIVGLRPDFRWGVTVHICTTLGEAVAEATALGRETWQPQQQQQGGASSRSSPYQRPSGSRGSTTSSSSGSGSSDSSEIHSKFKQLSTREGGQSWEQRRQSKFAEYYLEGVTVEVEGHQLLARLYALQLRDFNVILGMDWLEAHLTVVDCQRKTVRFEILGTPGLCSCCVERGGGGHFYVKALTGRLYTWSVRNPCSRLRTALEPPSAEDATTIEVVILSRQPGWSRHDRDALGCRDLVATARAIAMVSRQGRDGLRCRDYSRETRHALGERDGAVVEVPVASSGSPFSVYATLGRRQSGHSAFRNSHLSMQSLWKAMSTAAPVSAIVAFPLSR</sequence>
<proteinExistence type="predicted"/>
<evidence type="ECO:0000259" key="2">
    <source>
        <dbReference type="Pfam" id="PF03732"/>
    </source>
</evidence>
<feature type="compositionally biased region" description="Basic and acidic residues" evidence="1">
    <location>
        <begin position="16"/>
        <end position="25"/>
    </location>
</feature>
<dbReference type="AlphaFoldDB" id="A0A843TM97"/>
<protein>
    <recommendedName>
        <fullName evidence="2">Retrotransposon gag domain-containing protein</fullName>
    </recommendedName>
</protein>
<dbReference type="PANTHER" id="PTHR15503">
    <property type="entry name" value="LDOC1 RELATED"/>
    <property type="match status" value="1"/>
</dbReference>